<evidence type="ECO:0000256" key="2">
    <source>
        <dbReference type="ARBA" id="ARBA00023125"/>
    </source>
</evidence>
<dbReference type="SMART" id="SM00345">
    <property type="entry name" value="HTH_GNTR"/>
    <property type="match status" value="1"/>
</dbReference>
<evidence type="ECO:0000256" key="1">
    <source>
        <dbReference type="ARBA" id="ARBA00023015"/>
    </source>
</evidence>
<dbReference type="InterPro" id="IPR036390">
    <property type="entry name" value="WH_DNA-bd_sf"/>
</dbReference>
<keyword evidence="3" id="KW-0804">Transcription</keyword>
<dbReference type="SUPFAM" id="SSF46785">
    <property type="entry name" value="Winged helix' DNA-binding domain"/>
    <property type="match status" value="1"/>
</dbReference>
<organism evidence="5">
    <name type="scientific">marine metagenome</name>
    <dbReference type="NCBI Taxonomy" id="408172"/>
    <lineage>
        <taxon>unclassified sequences</taxon>
        <taxon>metagenomes</taxon>
        <taxon>ecological metagenomes</taxon>
    </lineage>
</organism>
<dbReference type="Pfam" id="PF00392">
    <property type="entry name" value="GntR"/>
    <property type="match status" value="1"/>
</dbReference>
<dbReference type="PRINTS" id="PR00035">
    <property type="entry name" value="HTHGNTR"/>
</dbReference>
<dbReference type="EMBL" id="UINC01002850">
    <property type="protein sequence ID" value="SVA00909.1"/>
    <property type="molecule type" value="Genomic_DNA"/>
</dbReference>
<gene>
    <name evidence="5" type="ORF">METZ01_LOCUS53763</name>
</gene>
<proteinExistence type="predicted"/>
<keyword evidence="2" id="KW-0238">DNA-binding</keyword>
<dbReference type="CDD" id="cd07377">
    <property type="entry name" value="WHTH_GntR"/>
    <property type="match status" value="1"/>
</dbReference>
<dbReference type="Gene3D" id="1.10.10.10">
    <property type="entry name" value="Winged helix-like DNA-binding domain superfamily/Winged helix DNA-binding domain"/>
    <property type="match status" value="1"/>
</dbReference>
<evidence type="ECO:0000259" key="4">
    <source>
        <dbReference type="PROSITE" id="PS50949"/>
    </source>
</evidence>
<dbReference type="AlphaFoldDB" id="A0A381SBM9"/>
<dbReference type="PANTHER" id="PTHR43537:SF44">
    <property type="entry name" value="GNTR FAMILY REGULATORY PROTEIN"/>
    <property type="match status" value="1"/>
</dbReference>
<reference evidence="5" key="1">
    <citation type="submission" date="2018-05" db="EMBL/GenBank/DDBJ databases">
        <authorList>
            <person name="Lanie J.A."/>
            <person name="Ng W.-L."/>
            <person name="Kazmierczak K.M."/>
            <person name="Andrzejewski T.M."/>
            <person name="Davidsen T.M."/>
            <person name="Wayne K.J."/>
            <person name="Tettelin H."/>
            <person name="Glass J.I."/>
            <person name="Rusch D."/>
            <person name="Podicherti R."/>
            <person name="Tsui H.-C.T."/>
            <person name="Winkler M.E."/>
        </authorList>
    </citation>
    <scope>NUCLEOTIDE SEQUENCE</scope>
</reference>
<protein>
    <recommendedName>
        <fullName evidence="4">HTH gntR-type domain-containing protein</fullName>
    </recommendedName>
</protein>
<dbReference type="InterPro" id="IPR011711">
    <property type="entry name" value="GntR_C"/>
</dbReference>
<accession>A0A381SBM9</accession>
<evidence type="ECO:0000313" key="5">
    <source>
        <dbReference type="EMBL" id="SVA00909.1"/>
    </source>
</evidence>
<sequence>MSELMYYDLKETDSLAHSTAVQVSREIGRRIVSGNYKPGDLIEDEVSLSERFSVSRSVVRDAVKILVGKGLLEVRRGIGTRVQERTKWGLLDNDVLAWHLSSPPDREFLRQLMEVRLIIEPKAARWACEHGRDKQLAEIEIAQTRMEEEQSSIEDFVIADALFHRAIFRASNNEIMRAMEGLIFSALLSSIRLTNKDPRKNKESILFHRKVADAIIQRDADKAEARMESLLGDAGHRLKKQINTPKK</sequence>
<dbReference type="InterPro" id="IPR008920">
    <property type="entry name" value="TF_FadR/GntR_C"/>
</dbReference>
<dbReference type="PANTHER" id="PTHR43537">
    <property type="entry name" value="TRANSCRIPTIONAL REGULATOR, GNTR FAMILY"/>
    <property type="match status" value="1"/>
</dbReference>
<dbReference type="SMART" id="SM00895">
    <property type="entry name" value="FCD"/>
    <property type="match status" value="1"/>
</dbReference>
<dbReference type="InterPro" id="IPR036388">
    <property type="entry name" value="WH-like_DNA-bd_sf"/>
</dbReference>
<dbReference type="Gene3D" id="1.20.120.530">
    <property type="entry name" value="GntR ligand-binding domain-like"/>
    <property type="match status" value="1"/>
</dbReference>
<dbReference type="GO" id="GO:0003677">
    <property type="term" value="F:DNA binding"/>
    <property type="evidence" value="ECO:0007669"/>
    <property type="project" value="UniProtKB-KW"/>
</dbReference>
<dbReference type="PROSITE" id="PS50949">
    <property type="entry name" value="HTH_GNTR"/>
    <property type="match status" value="1"/>
</dbReference>
<evidence type="ECO:0000256" key="3">
    <source>
        <dbReference type="ARBA" id="ARBA00023163"/>
    </source>
</evidence>
<keyword evidence="1" id="KW-0805">Transcription regulation</keyword>
<dbReference type="GO" id="GO:0003700">
    <property type="term" value="F:DNA-binding transcription factor activity"/>
    <property type="evidence" value="ECO:0007669"/>
    <property type="project" value="InterPro"/>
</dbReference>
<dbReference type="InterPro" id="IPR000524">
    <property type="entry name" value="Tscrpt_reg_HTH_GntR"/>
</dbReference>
<dbReference type="Pfam" id="PF07729">
    <property type="entry name" value="FCD"/>
    <property type="match status" value="1"/>
</dbReference>
<feature type="domain" description="HTH gntR-type" evidence="4">
    <location>
        <begin position="17"/>
        <end position="85"/>
    </location>
</feature>
<name>A0A381SBM9_9ZZZZ</name>
<dbReference type="SUPFAM" id="SSF48008">
    <property type="entry name" value="GntR ligand-binding domain-like"/>
    <property type="match status" value="1"/>
</dbReference>